<reference evidence="2 3" key="1">
    <citation type="submission" date="2018-12" db="EMBL/GenBank/DDBJ databases">
        <title>The complete genome of the methanogenic archaea of the candidate phylum Verstraetearchaeota, obtained from the metagenome of underground thermal water.</title>
        <authorList>
            <person name="Kadnikov V.V."/>
            <person name="Mardanov A.V."/>
            <person name="Beletsky A.V."/>
            <person name="Karnachuk O.V."/>
            <person name="Ravin N.V."/>
        </authorList>
    </citation>
    <scope>NUCLEOTIDE SEQUENCE [LARGE SCALE GENOMIC DNA]</scope>
    <source>
        <strain evidence="2">Ch88</strain>
    </source>
</reference>
<evidence type="ECO:0000259" key="1">
    <source>
        <dbReference type="PROSITE" id="PS51742"/>
    </source>
</evidence>
<dbReference type="PROSITE" id="PS51742">
    <property type="entry name" value="PPC"/>
    <property type="match status" value="1"/>
</dbReference>
<dbReference type="PANTHER" id="PTHR34988:SF1">
    <property type="entry name" value="DNA-BINDING PROTEIN"/>
    <property type="match status" value="1"/>
</dbReference>
<evidence type="ECO:0000313" key="2">
    <source>
        <dbReference type="EMBL" id="RWX73358.1"/>
    </source>
</evidence>
<dbReference type="PANTHER" id="PTHR34988">
    <property type="entry name" value="PROTEIN, PUTATIVE-RELATED"/>
    <property type="match status" value="1"/>
</dbReference>
<dbReference type="EMBL" id="RXGA01000003">
    <property type="protein sequence ID" value="RWX73358.1"/>
    <property type="molecule type" value="Genomic_DNA"/>
</dbReference>
<dbReference type="InterPro" id="IPR005175">
    <property type="entry name" value="PPC_dom"/>
</dbReference>
<dbReference type="Pfam" id="PF03479">
    <property type="entry name" value="PCC"/>
    <property type="match status" value="1"/>
</dbReference>
<dbReference type="Proteomes" id="UP000288215">
    <property type="component" value="Unassembled WGS sequence"/>
</dbReference>
<gene>
    <name evidence="2" type="ORF">Metus_1332</name>
</gene>
<name>A0A444L720_METS7</name>
<organism evidence="2 3">
    <name type="scientific">Methanosuratincola subterraneus</name>
    <dbReference type="NCBI Taxonomy" id="2593994"/>
    <lineage>
        <taxon>Archaea</taxon>
        <taxon>Thermoproteota</taxon>
        <taxon>Methanosuratincolia</taxon>
        <taxon>Candidatus Methanomethylicales</taxon>
        <taxon>Candidatus Methanomethylicaceae</taxon>
        <taxon>Candidatus Methanosuratincola (ex Vanwonterghem et al. 2016)</taxon>
    </lineage>
</organism>
<sequence length="140" mass="15212">MKSVRTENLIIIRLDEGEEVISSLKAVAKDERINSAVIVSFVGALKHSELIVRKGVEKEIAPHVEAVGNGNLTILNGEPFVHLHVALGNDGGTWVGHLLKGVVDIFCEVAMLPMPFEARRSYDSSLAEKGVTVPFRLELG</sequence>
<dbReference type="SUPFAM" id="SSF117856">
    <property type="entry name" value="AF0104/ALDC/Ptd012-like"/>
    <property type="match status" value="1"/>
</dbReference>
<comment type="caution">
    <text evidence="2">The sequence shown here is derived from an EMBL/GenBank/DDBJ whole genome shotgun (WGS) entry which is preliminary data.</text>
</comment>
<dbReference type="CDD" id="cd11378">
    <property type="entry name" value="DUF296"/>
    <property type="match status" value="1"/>
</dbReference>
<dbReference type="Gene3D" id="3.30.1330.80">
    <property type="entry name" value="Hypothetical protein, similar to alpha- acetolactate decarboxylase, domain 2"/>
    <property type="match status" value="1"/>
</dbReference>
<feature type="domain" description="PPC" evidence="1">
    <location>
        <begin position="4"/>
        <end position="134"/>
    </location>
</feature>
<accession>A0A444L720</accession>
<evidence type="ECO:0000313" key="3">
    <source>
        <dbReference type="Proteomes" id="UP000288215"/>
    </source>
</evidence>
<proteinExistence type="predicted"/>
<dbReference type="AlphaFoldDB" id="A0A444L720"/>
<protein>
    <recommendedName>
        <fullName evidence="1">PPC domain-containing protein</fullName>
    </recommendedName>
</protein>